<name>A0A4R4EB63_9BACL</name>
<keyword evidence="3" id="KW-0378">Hydrolase</keyword>
<keyword evidence="4" id="KW-0788">Thiol protease</keyword>
<evidence type="ECO:0000256" key="1">
    <source>
        <dbReference type="ARBA" id="ARBA00007074"/>
    </source>
</evidence>
<dbReference type="EMBL" id="SKFG01000010">
    <property type="protein sequence ID" value="TCZ77104.1"/>
    <property type="molecule type" value="Genomic_DNA"/>
</dbReference>
<comment type="similarity">
    <text evidence="1">Belongs to the peptidase C40 family.</text>
</comment>
<proteinExistence type="inferred from homology"/>
<evidence type="ECO:0000256" key="2">
    <source>
        <dbReference type="ARBA" id="ARBA00022670"/>
    </source>
</evidence>
<dbReference type="GO" id="GO:0008234">
    <property type="term" value="F:cysteine-type peptidase activity"/>
    <property type="evidence" value="ECO:0007669"/>
    <property type="project" value="UniProtKB-KW"/>
</dbReference>
<feature type="transmembrane region" description="Helical" evidence="5">
    <location>
        <begin position="50"/>
        <end position="71"/>
    </location>
</feature>
<gene>
    <name evidence="7" type="ORF">E0485_11600</name>
</gene>
<keyword evidence="2" id="KW-0645">Protease</keyword>
<reference evidence="7 8" key="1">
    <citation type="submission" date="2019-03" db="EMBL/GenBank/DDBJ databases">
        <authorList>
            <person name="Kim M.K.M."/>
        </authorList>
    </citation>
    <scope>NUCLEOTIDE SEQUENCE [LARGE SCALE GENOMIC DNA]</scope>
    <source>
        <strain evidence="7 8">18JY21-1</strain>
    </source>
</reference>
<keyword evidence="8" id="KW-1185">Reference proteome</keyword>
<keyword evidence="5" id="KW-0472">Membrane</keyword>
<dbReference type="OrthoDB" id="9813118at2"/>
<feature type="domain" description="NlpC/P60" evidence="6">
    <location>
        <begin position="89"/>
        <end position="216"/>
    </location>
</feature>
<evidence type="ECO:0000313" key="8">
    <source>
        <dbReference type="Proteomes" id="UP000295418"/>
    </source>
</evidence>
<keyword evidence="5" id="KW-0812">Transmembrane</keyword>
<dbReference type="PROSITE" id="PS51935">
    <property type="entry name" value="NLPC_P60"/>
    <property type="match status" value="1"/>
</dbReference>
<dbReference type="InterPro" id="IPR000064">
    <property type="entry name" value="NLP_P60_dom"/>
</dbReference>
<dbReference type="Proteomes" id="UP000295418">
    <property type="component" value="Unassembled WGS sequence"/>
</dbReference>
<accession>A0A4R4EB63</accession>
<comment type="caution">
    <text evidence="7">The sequence shown here is derived from an EMBL/GenBank/DDBJ whole genome shotgun (WGS) entry which is preliminary data.</text>
</comment>
<evidence type="ECO:0000313" key="7">
    <source>
        <dbReference type="EMBL" id="TCZ77104.1"/>
    </source>
</evidence>
<evidence type="ECO:0000256" key="3">
    <source>
        <dbReference type="ARBA" id="ARBA00022801"/>
    </source>
</evidence>
<dbReference type="Gene3D" id="3.90.1720.10">
    <property type="entry name" value="endopeptidase domain like (from Nostoc punctiforme)"/>
    <property type="match status" value="1"/>
</dbReference>
<dbReference type="SUPFAM" id="SSF54001">
    <property type="entry name" value="Cysteine proteinases"/>
    <property type="match status" value="1"/>
</dbReference>
<protein>
    <submittedName>
        <fullName evidence="7">NlpC/P60 family protein</fullName>
    </submittedName>
</protein>
<dbReference type="GO" id="GO:0006508">
    <property type="term" value="P:proteolysis"/>
    <property type="evidence" value="ECO:0007669"/>
    <property type="project" value="UniProtKB-KW"/>
</dbReference>
<evidence type="ECO:0000256" key="4">
    <source>
        <dbReference type="ARBA" id="ARBA00022807"/>
    </source>
</evidence>
<organism evidence="7 8">
    <name type="scientific">Paenibacillus albiflavus</name>
    <dbReference type="NCBI Taxonomy" id="2545760"/>
    <lineage>
        <taxon>Bacteria</taxon>
        <taxon>Bacillati</taxon>
        <taxon>Bacillota</taxon>
        <taxon>Bacilli</taxon>
        <taxon>Bacillales</taxon>
        <taxon>Paenibacillaceae</taxon>
        <taxon>Paenibacillus</taxon>
    </lineage>
</organism>
<evidence type="ECO:0000256" key="5">
    <source>
        <dbReference type="SAM" id="Phobius"/>
    </source>
</evidence>
<keyword evidence="5" id="KW-1133">Transmembrane helix</keyword>
<dbReference type="InterPro" id="IPR038765">
    <property type="entry name" value="Papain-like_cys_pep_sf"/>
</dbReference>
<dbReference type="InterPro" id="IPR051202">
    <property type="entry name" value="Peptidase_C40"/>
</dbReference>
<dbReference type="PANTHER" id="PTHR47053">
    <property type="entry name" value="MUREIN DD-ENDOPEPTIDASE MEPH-RELATED"/>
    <property type="match status" value="1"/>
</dbReference>
<sequence>MMIFFKHSAVLRLCRPRFGHLDMCYSSVRNQIGTHKEATTMKIQNKLGKIVFGVVMSTALILPTTTTAFAATTTTAATSAKATTSMTSAQKADKMIKFANSLVGKVKYVYGKNDTKNLIFDCSSFTKYALKQVGVDVKWGANAQYNQGKKVAKKDLKKGDLVFLSVKTPGKIGHVGIYVGNGKFIHNTTGSVYGLTTGDLNKGYWSTRYVAAARYF</sequence>
<evidence type="ECO:0000259" key="6">
    <source>
        <dbReference type="PROSITE" id="PS51935"/>
    </source>
</evidence>
<dbReference type="PANTHER" id="PTHR47053:SF1">
    <property type="entry name" value="MUREIN DD-ENDOPEPTIDASE MEPH-RELATED"/>
    <property type="match status" value="1"/>
</dbReference>
<dbReference type="Pfam" id="PF00877">
    <property type="entry name" value="NLPC_P60"/>
    <property type="match status" value="1"/>
</dbReference>
<dbReference type="AlphaFoldDB" id="A0A4R4EB63"/>